<feature type="compositionally biased region" description="Polar residues" evidence="1">
    <location>
        <begin position="1"/>
        <end position="11"/>
    </location>
</feature>
<gene>
    <name evidence="2" type="ORF">O181_023432</name>
</gene>
<evidence type="ECO:0000256" key="1">
    <source>
        <dbReference type="SAM" id="MobiDB-lite"/>
    </source>
</evidence>
<dbReference type="AlphaFoldDB" id="A0A9Q3GY12"/>
<sequence>MSQSDNLQRSYDNYKRMESQKAVQTPGVKGSQDKGESSHYPSYRRTTETERAYYDSLRITGNRPTQLSSGSTPFIQQQISNQESPFFTILGGFQEKTGIQSKNKTSFSHRQKE</sequence>
<evidence type="ECO:0000313" key="3">
    <source>
        <dbReference type="Proteomes" id="UP000765509"/>
    </source>
</evidence>
<reference evidence="2" key="1">
    <citation type="submission" date="2021-03" db="EMBL/GenBank/DDBJ databases">
        <title>Draft genome sequence of rust myrtle Austropuccinia psidii MF-1, a brazilian biotype.</title>
        <authorList>
            <person name="Quecine M.C."/>
            <person name="Pachon D.M.R."/>
            <person name="Bonatelli M.L."/>
            <person name="Correr F.H."/>
            <person name="Franceschini L.M."/>
            <person name="Leite T.F."/>
            <person name="Margarido G.R.A."/>
            <person name="Almeida C.A."/>
            <person name="Ferrarezi J.A."/>
            <person name="Labate C.A."/>
        </authorList>
    </citation>
    <scope>NUCLEOTIDE SEQUENCE</scope>
    <source>
        <strain evidence="2">MF-1</strain>
    </source>
</reference>
<accession>A0A9Q3GY12</accession>
<dbReference type="Proteomes" id="UP000765509">
    <property type="component" value="Unassembled WGS sequence"/>
</dbReference>
<feature type="region of interest" description="Disordered" evidence="1">
    <location>
        <begin position="1"/>
        <end position="51"/>
    </location>
</feature>
<keyword evidence="3" id="KW-1185">Reference proteome</keyword>
<evidence type="ECO:0000313" key="2">
    <source>
        <dbReference type="EMBL" id="MBW0483717.1"/>
    </source>
</evidence>
<dbReference type="EMBL" id="AVOT02007351">
    <property type="protein sequence ID" value="MBW0483717.1"/>
    <property type="molecule type" value="Genomic_DNA"/>
</dbReference>
<proteinExistence type="predicted"/>
<comment type="caution">
    <text evidence="2">The sequence shown here is derived from an EMBL/GenBank/DDBJ whole genome shotgun (WGS) entry which is preliminary data.</text>
</comment>
<organism evidence="2 3">
    <name type="scientific">Austropuccinia psidii MF-1</name>
    <dbReference type="NCBI Taxonomy" id="1389203"/>
    <lineage>
        <taxon>Eukaryota</taxon>
        <taxon>Fungi</taxon>
        <taxon>Dikarya</taxon>
        <taxon>Basidiomycota</taxon>
        <taxon>Pucciniomycotina</taxon>
        <taxon>Pucciniomycetes</taxon>
        <taxon>Pucciniales</taxon>
        <taxon>Sphaerophragmiaceae</taxon>
        <taxon>Austropuccinia</taxon>
    </lineage>
</organism>
<protein>
    <submittedName>
        <fullName evidence="2">Uncharacterized protein</fullName>
    </submittedName>
</protein>
<name>A0A9Q3GY12_9BASI</name>